<dbReference type="AlphaFoldDB" id="A0A1F5G217"/>
<gene>
    <name evidence="2" type="ORF">A2Z23_00865</name>
</gene>
<keyword evidence="1" id="KW-1133">Transmembrane helix</keyword>
<feature type="transmembrane region" description="Helical" evidence="1">
    <location>
        <begin position="50"/>
        <end position="67"/>
    </location>
</feature>
<dbReference type="PANTHER" id="PTHR36833:SF1">
    <property type="entry name" value="INTEGRAL MEMBRANE TRANSPORT PROTEIN"/>
    <property type="match status" value="1"/>
</dbReference>
<proteinExistence type="predicted"/>
<evidence type="ECO:0000256" key="1">
    <source>
        <dbReference type="SAM" id="Phobius"/>
    </source>
</evidence>
<protein>
    <recommendedName>
        <fullName evidence="4">ABC transporter permease</fullName>
    </recommendedName>
</protein>
<feature type="transmembrane region" description="Helical" evidence="1">
    <location>
        <begin position="133"/>
        <end position="160"/>
    </location>
</feature>
<sequence length="248" mass="28166">MSFAEQASSRLNTASLIAGKLVRMGFVFIFLLALFSHTKSLAGFSLTQTLLFFMTFNLVDILAQLFFRGIYIIRGLVQNGELDLLLIKPISPLFRIATNTTDFLDMFTMIPTLIILILVILRLETQVSFLSLFLYVLLVLSGIILALAIHIFTAGIAVITQEVDNLIWIYRDLMTMGRFPAAIYAWPVKLVLTFVIPIAVMVSFPAEALLGILAWQWILFAFFWAAIFFWGSLKFWRFSLKYYTSVSS</sequence>
<feature type="transmembrane region" description="Helical" evidence="1">
    <location>
        <begin position="181"/>
        <end position="202"/>
    </location>
</feature>
<dbReference type="Proteomes" id="UP000176628">
    <property type="component" value="Unassembled WGS sequence"/>
</dbReference>
<dbReference type="PANTHER" id="PTHR36833">
    <property type="entry name" value="SLR0610 PROTEIN-RELATED"/>
    <property type="match status" value="1"/>
</dbReference>
<evidence type="ECO:0008006" key="4">
    <source>
        <dbReference type="Google" id="ProtNLM"/>
    </source>
</evidence>
<feature type="transmembrane region" description="Helical" evidence="1">
    <location>
        <begin position="208"/>
        <end position="231"/>
    </location>
</feature>
<accession>A0A1F5G217</accession>
<dbReference type="InterPro" id="IPR010390">
    <property type="entry name" value="ABC-2_transporter-like"/>
</dbReference>
<dbReference type="Pfam" id="PF06182">
    <property type="entry name" value="ABC2_membrane_6"/>
    <property type="match status" value="1"/>
</dbReference>
<evidence type="ECO:0000313" key="3">
    <source>
        <dbReference type="Proteomes" id="UP000176628"/>
    </source>
</evidence>
<feature type="transmembrane region" description="Helical" evidence="1">
    <location>
        <begin position="21"/>
        <end position="38"/>
    </location>
</feature>
<comment type="caution">
    <text evidence="2">The sequence shown here is derived from an EMBL/GenBank/DDBJ whole genome shotgun (WGS) entry which is preliminary data.</text>
</comment>
<organism evidence="2 3">
    <name type="scientific">Candidatus Curtissbacteria bacterium RBG_16_39_7</name>
    <dbReference type="NCBI Taxonomy" id="1797707"/>
    <lineage>
        <taxon>Bacteria</taxon>
        <taxon>Candidatus Curtissiibacteriota</taxon>
    </lineage>
</organism>
<feature type="transmembrane region" description="Helical" evidence="1">
    <location>
        <begin position="103"/>
        <end position="121"/>
    </location>
</feature>
<dbReference type="EMBL" id="MFAV01000042">
    <property type="protein sequence ID" value="OGD85865.1"/>
    <property type="molecule type" value="Genomic_DNA"/>
</dbReference>
<evidence type="ECO:0000313" key="2">
    <source>
        <dbReference type="EMBL" id="OGD85865.1"/>
    </source>
</evidence>
<reference evidence="2 3" key="1">
    <citation type="journal article" date="2016" name="Nat. Commun.">
        <title>Thousands of microbial genomes shed light on interconnected biogeochemical processes in an aquifer system.</title>
        <authorList>
            <person name="Anantharaman K."/>
            <person name="Brown C.T."/>
            <person name="Hug L.A."/>
            <person name="Sharon I."/>
            <person name="Castelle C.J."/>
            <person name="Probst A.J."/>
            <person name="Thomas B.C."/>
            <person name="Singh A."/>
            <person name="Wilkins M.J."/>
            <person name="Karaoz U."/>
            <person name="Brodie E.L."/>
            <person name="Williams K.H."/>
            <person name="Hubbard S.S."/>
            <person name="Banfield J.F."/>
        </authorList>
    </citation>
    <scope>NUCLEOTIDE SEQUENCE [LARGE SCALE GENOMIC DNA]</scope>
</reference>
<name>A0A1F5G217_9BACT</name>
<keyword evidence="1" id="KW-0812">Transmembrane</keyword>
<keyword evidence="1" id="KW-0472">Membrane</keyword>